<dbReference type="PROSITE" id="PS50937">
    <property type="entry name" value="HTH_MERR_2"/>
    <property type="match status" value="1"/>
</dbReference>
<evidence type="ECO:0000256" key="3">
    <source>
        <dbReference type="ARBA" id="ARBA00023125"/>
    </source>
</evidence>
<dbReference type="PANTHER" id="PTHR30204">
    <property type="entry name" value="REDOX-CYCLING DRUG-SENSING TRANSCRIPTIONAL ACTIVATOR SOXR"/>
    <property type="match status" value="1"/>
</dbReference>
<dbReference type="Proteomes" id="UP000051176">
    <property type="component" value="Unassembled WGS sequence"/>
</dbReference>
<protein>
    <recommendedName>
        <fullName evidence="5">HTH merR-type domain-containing protein</fullName>
    </recommendedName>
</protein>
<name>A0A0R1GMA0_9LACO</name>
<dbReference type="AlphaFoldDB" id="A0A0R1GMA0"/>
<dbReference type="SUPFAM" id="SSF46955">
    <property type="entry name" value="Putative DNA-binding domain"/>
    <property type="match status" value="1"/>
</dbReference>
<evidence type="ECO:0000256" key="2">
    <source>
        <dbReference type="ARBA" id="ARBA00023015"/>
    </source>
</evidence>
<dbReference type="OrthoDB" id="9811174at2"/>
<sequence>MTELTISEVAKQYDLAPSTLRYYERLGLIPNVQQKGNHRVYNEANLEKLNSIVCFKNSGMRMSELQELLSYRETGADLDKILAILNDHEVEVARQLAKLEKYHRHITQKVAFYSAIKQAEIAGEPRPDWADYKPEDEA</sequence>
<organism evidence="6 7">
    <name type="scientific">Levilactobacillus parabrevis ATCC 53295</name>
    <dbReference type="NCBI Taxonomy" id="1267003"/>
    <lineage>
        <taxon>Bacteria</taxon>
        <taxon>Bacillati</taxon>
        <taxon>Bacillota</taxon>
        <taxon>Bacilli</taxon>
        <taxon>Lactobacillales</taxon>
        <taxon>Lactobacillaceae</taxon>
        <taxon>Levilactobacillus</taxon>
    </lineage>
</organism>
<reference evidence="6 7" key="1">
    <citation type="journal article" date="2015" name="Genome Announc.">
        <title>Expanding the biotechnology potential of lactobacilli through comparative genomics of 213 strains and associated genera.</title>
        <authorList>
            <person name="Sun Z."/>
            <person name="Harris H.M."/>
            <person name="McCann A."/>
            <person name="Guo C."/>
            <person name="Argimon S."/>
            <person name="Zhang W."/>
            <person name="Yang X."/>
            <person name="Jeffery I.B."/>
            <person name="Cooney J.C."/>
            <person name="Kagawa T.F."/>
            <person name="Liu W."/>
            <person name="Song Y."/>
            <person name="Salvetti E."/>
            <person name="Wrobel A."/>
            <person name="Rasinkangas P."/>
            <person name="Parkhill J."/>
            <person name="Rea M.C."/>
            <person name="O'Sullivan O."/>
            <person name="Ritari J."/>
            <person name="Douillard F.P."/>
            <person name="Paul Ross R."/>
            <person name="Yang R."/>
            <person name="Briner A.E."/>
            <person name="Felis G.E."/>
            <person name="de Vos W.M."/>
            <person name="Barrangou R."/>
            <person name="Klaenhammer T.R."/>
            <person name="Caufield P.W."/>
            <person name="Cui Y."/>
            <person name="Zhang H."/>
            <person name="O'Toole P.W."/>
        </authorList>
    </citation>
    <scope>NUCLEOTIDE SEQUENCE [LARGE SCALE GENOMIC DNA]</scope>
    <source>
        <strain evidence="6 7">ATCC 53295</strain>
    </source>
</reference>
<dbReference type="eggNOG" id="COG0789">
    <property type="taxonomic scope" value="Bacteria"/>
</dbReference>
<dbReference type="GO" id="GO:0003700">
    <property type="term" value="F:DNA-binding transcription factor activity"/>
    <property type="evidence" value="ECO:0007669"/>
    <property type="project" value="InterPro"/>
</dbReference>
<dbReference type="SMART" id="SM00422">
    <property type="entry name" value="HTH_MERR"/>
    <property type="match status" value="1"/>
</dbReference>
<dbReference type="InterPro" id="IPR000551">
    <property type="entry name" value="MerR-type_HTH_dom"/>
</dbReference>
<evidence type="ECO:0000259" key="5">
    <source>
        <dbReference type="PROSITE" id="PS50937"/>
    </source>
</evidence>
<dbReference type="Gene3D" id="1.10.1660.10">
    <property type="match status" value="1"/>
</dbReference>
<dbReference type="Pfam" id="PF13411">
    <property type="entry name" value="MerR_1"/>
    <property type="match status" value="1"/>
</dbReference>
<keyword evidence="7" id="KW-1185">Reference proteome</keyword>
<keyword evidence="4" id="KW-0804">Transcription</keyword>
<evidence type="ECO:0000256" key="1">
    <source>
        <dbReference type="ARBA" id="ARBA00022491"/>
    </source>
</evidence>
<evidence type="ECO:0000313" key="6">
    <source>
        <dbReference type="EMBL" id="KRK35197.1"/>
    </source>
</evidence>
<dbReference type="PATRIC" id="fig|1267003.4.peg.1583"/>
<dbReference type="PRINTS" id="PR00040">
    <property type="entry name" value="HTHMERR"/>
</dbReference>
<accession>A0A0R1GMA0</accession>
<comment type="caution">
    <text evidence="6">The sequence shown here is derived from an EMBL/GenBank/DDBJ whole genome shotgun (WGS) entry which is preliminary data.</text>
</comment>
<dbReference type="STRING" id="357278.IV61_GL001520"/>
<dbReference type="CDD" id="cd01109">
    <property type="entry name" value="HTH_YyaN"/>
    <property type="match status" value="1"/>
</dbReference>
<dbReference type="RefSeq" id="WP_020090184.1">
    <property type="nucleotide sequence ID" value="NZ_AZCZ01000038.1"/>
</dbReference>
<dbReference type="InterPro" id="IPR047057">
    <property type="entry name" value="MerR_fam"/>
</dbReference>
<dbReference type="PANTHER" id="PTHR30204:SF69">
    <property type="entry name" value="MERR-FAMILY TRANSCRIPTIONAL REGULATOR"/>
    <property type="match status" value="1"/>
</dbReference>
<keyword evidence="1" id="KW-0678">Repressor</keyword>
<keyword evidence="2" id="KW-0805">Transcription regulation</keyword>
<evidence type="ECO:0000256" key="4">
    <source>
        <dbReference type="ARBA" id="ARBA00023163"/>
    </source>
</evidence>
<feature type="domain" description="HTH merR-type" evidence="5">
    <location>
        <begin position="3"/>
        <end position="71"/>
    </location>
</feature>
<keyword evidence="3" id="KW-0238">DNA-binding</keyword>
<dbReference type="GO" id="GO:0003677">
    <property type="term" value="F:DNA binding"/>
    <property type="evidence" value="ECO:0007669"/>
    <property type="project" value="UniProtKB-KW"/>
</dbReference>
<evidence type="ECO:0000313" key="7">
    <source>
        <dbReference type="Proteomes" id="UP000051176"/>
    </source>
</evidence>
<dbReference type="InterPro" id="IPR009061">
    <property type="entry name" value="DNA-bd_dom_put_sf"/>
</dbReference>
<proteinExistence type="predicted"/>
<gene>
    <name evidence="6" type="ORF">FD07_GL001500</name>
</gene>
<dbReference type="EMBL" id="AZCZ01000038">
    <property type="protein sequence ID" value="KRK35197.1"/>
    <property type="molecule type" value="Genomic_DNA"/>
</dbReference>